<evidence type="ECO:0000256" key="1">
    <source>
        <dbReference type="SAM" id="SignalP"/>
    </source>
</evidence>
<keyword evidence="3" id="KW-1185">Reference proteome</keyword>
<keyword evidence="1" id="KW-0732">Signal</keyword>
<reference evidence="2 3" key="1">
    <citation type="submission" date="2020-02" db="EMBL/GenBank/DDBJ databases">
        <authorList>
            <person name="Ma Q."/>
            <person name="Huang Y."/>
            <person name="Song X."/>
            <person name="Pei D."/>
        </authorList>
    </citation>
    <scope>NUCLEOTIDE SEQUENCE [LARGE SCALE GENOMIC DNA]</scope>
    <source>
        <strain evidence="2">Sxm20200214</strain>
        <tissue evidence="2">Leaf</tissue>
    </source>
</reference>
<comment type="caution">
    <text evidence="2">The sequence shown here is derived from an EMBL/GenBank/DDBJ whole genome shotgun (WGS) entry which is preliminary data.</text>
</comment>
<feature type="chain" id="PRO_5036484665" evidence="1">
    <location>
        <begin position="19"/>
        <end position="153"/>
    </location>
</feature>
<sequence>MSHLACSAPFFCFSPFLAFFLDWRFQSVSPDRRSLSTAIPKRDHLGYDVLDYYVLCLDVFDSDVFSSPFQCSDRAIKITSHQAEPNSDKPISQIEYGEVAARSCLRRRKLDHLRLPDQASRLRTASAVITTLMEETTTLHRRNPLPNSHCPPY</sequence>
<gene>
    <name evidence="2" type="ORF">Bca52824_023278</name>
</gene>
<dbReference type="EMBL" id="JAAMPC010000005">
    <property type="protein sequence ID" value="KAG2311721.1"/>
    <property type="molecule type" value="Genomic_DNA"/>
</dbReference>
<evidence type="ECO:0000313" key="2">
    <source>
        <dbReference type="EMBL" id="KAG2311721.1"/>
    </source>
</evidence>
<protein>
    <submittedName>
        <fullName evidence="2">Uncharacterized protein</fullName>
    </submittedName>
</protein>
<evidence type="ECO:0000313" key="3">
    <source>
        <dbReference type="Proteomes" id="UP000886595"/>
    </source>
</evidence>
<feature type="signal peptide" evidence="1">
    <location>
        <begin position="1"/>
        <end position="18"/>
    </location>
</feature>
<accession>A0A8X7VIG4</accession>
<proteinExistence type="predicted"/>
<dbReference type="Proteomes" id="UP000886595">
    <property type="component" value="Unassembled WGS sequence"/>
</dbReference>
<organism evidence="2 3">
    <name type="scientific">Brassica carinata</name>
    <name type="common">Ethiopian mustard</name>
    <name type="synonym">Abyssinian cabbage</name>
    <dbReference type="NCBI Taxonomy" id="52824"/>
    <lineage>
        <taxon>Eukaryota</taxon>
        <taxon>Viridiplantae</taxon>
        <taxon>Streptophyta</taxon>
        <taxon>Embryophyta</taxon>
        <taxon>Tracheophyta</taxon>
        <taxon>Spermatophyta</taxon>
        <taxon>Magnoliopsida</taxon>
        <taxon>eudicotyledons</taxon>
        <taxon>Gunneridae</taxon>
        <taxon>Pentapetalae</taxon>
        <taxon>rosids</taxon>
        <taxon>malvids</taxon>
        <taxon>Brassicales</taxon>
        <taxon>Brassicaceae</taxon>
        <taxon>Brassiceae</taxon>
        <taxon>Brassica</taxon>
    </lineage>
</organism>
<dbReference type="AlphaFoldDB" id="A0A8X7VIG4"/>
<name>A0A8X7VIG4_BRACI</name>